<dbReference type="InterPro" id="IPR011701">
    <property type="entry name" value="MFS"/>
</dbReference>
<dbReference type="PANTHER" id="PTHR23501">
    <property type="entry name" value="MAJOR FACILITATOR SUPERFAMILY"/>
    <property type="match status" value="1"/>
</dbReference>
<feature type="transmembrane region" description="Helical" evidence="7">
    <location>
        <begin position="129"/>
        <end position="149"/>
    </location>
</feature>
<feature type="transmembrane region" description="Helical" evidence="7">
    <location>
        <begin position="424"/>
        <end position="443"/>
    </location>
</feature>
<keyword evidence="5 7" id="KW-0472">Membrane</keyword>
<feature type="transmembrane region" description="Helical" evidence="7">
    <location>
        <begin position="255"/>
        <end position="275"/>
    </location>
</feature>
<sequence>MEVKPPKDHSPSPPGTPQDKPDSHHLTDIKLYIILFGVAIATFLISLDTSITATAIPAITSGFHTSSDIGWYGAAYPLTMCTLQPFAGKVATIFSLRASYLLFFGIFLLGSLLCGVANSSIMFIIGRAIAGIGGSGVVSGGLLVIALVTQAEDRPLFTGLIIACYSLGMVIAPIIGGAFTSHVTWRWCFLINLPAGAVTAITLALFVRPPKSPMTPSESFGKRIGQLDLLGCALFVPSIIMVFLALQWGGNEHPWNSATIIGLFVGFAGTILLFIPWEIRRGEHAMIPFTLLKGRSVALSIIFGLLLTGAFVIPNYYLPEWFQIIKDASPMRSGIMLLPAVLTQVFGAIVSGVLAKRVKYYNPWSILGSALLCIASGLYTTFTPFSTTDAEWIGFQILQGLGCGFAAQMALLTVQNELRNRPAIVPIGISTVLFAQYFGSSVVQTIASSIFRNKLIDGFRGGVGLDETGVAVLLEAGNLKVRETAMELFPEKWEAAIGAYNDAITTVFYLAVTASALACVLSAGSKWTNIALAEAGEAAQNEEERGEAKL</sequence>
<dbReference type="Gene3D" id="1.20.1720.10">
    <property type="entry name" value="Multidrug resistance protein D"/>
    <property type="match status" value="1"/>
</dbReference>
<evidence type="ECO:0000256" key="1">
    <source>
        <dbReference type="ARBA" id="ARBA00004141"/>
    </source>
</evidence>
<feature type="transmembrane region" description="Helical" evidence="7">
    <location>
        <begin position="296"/>
        <end position="314"/>
    </location>
</feature>
<dbReference type="Pfam" id="PF07690">
    <property type="entry name" value="MFS_1"/>
    <property type="match status" value="1"/>
</dbReference>
<dbReference type="RefSeq" id="XP_070888431.1">
    <property type="nucleotide sequence ID" value="XM_071034878.1"/>
</dbReference>
<evidence type="ECO:0000256" key="5">
    <source>
        <dbReference type="ARBA" id="ARBA00023136"/>
    </source>
</evidence>
<accession>A0ABR4LY24</accession>
<feature type="region of interest" description="Disordered" evidence="6">
    <location>
        <begin position="1"/>
        <end position="23"/>
    </location>
</feature>
<evidence type="ECO:0000256" key="4">
    <source>
        <dbReference type="ARBA" id="ARBA00022989"/>
    </source>
</evidence>
<feature type="transmembrane region" description="Helical" evidence="7">
    <location>
        <begin position="156"/>
        <end position="178"/>
    </location>
</feature>
<evidence type="ECO:0000256" key="3">
    <source>
        <dbReference type="ARBA" id="ARBA00022692"/>
    </source>
</evidence>
<feature type="transmembrane region" description="Helical" evidence="7">
    <location>
        <begin position="366"/>
        <end position="386"/>
    </location>
</feature>
<organism evidence="9 10">
    <name type="scientific">Aspergillus lucknowensis</name>
    <dbReference type="NCBI Taxonomy" id="176173"/>
    <lineage>
        <taxon>Eukaryota</taxon>
        <taxon>Fungi</taxon>
        <taxon>Dikarya</taxon>
        <taxon>Ascomycota</taxon>
        <taxon>Pezizomycotina</taxon>
        <taxon>Eurotiomycetes</taxon>
        <taxon>Eurotiomycetidae</taxon>
        <taxon>Eurotiales</taxon>
        <taxon>Aspergillaceae</taxon>
        <taxon>Aspergillus</taxon>
        <taxon>Aspergillus subgen. Nidulantes</taxon>
    </lineage>
</organism>
<feature type="domain" description="Major facilitator superfamily (MFS) profile" evidence="8">
    <location>
        <begin position="34"/>
        <end position="550"/>
    </location>
</feature>
<feature type="transmembrane region" description="Helical" evidence="7">
    <location>
        <begin position="392"/>
        <end position="412"/>
    </location>
</feature>
<keyword evidence="4 7" id="KW-1133">Transmembrane helix</keyword>
<evidence type="ECO:0000256" key="6">
    <source>
        <dbReference type="SAM" id="MobiDB-lite"/>
    </source>
</evidence>
<dbReference type="InterPro" id="IPR036259">
    <property type="entry name" value="MFS_trans_sf"/>
</dbReference>
<dbReference type="SUPFAM" id="SSF103473">
    <property type="entry name" value="MFS general substrate transporter"/>
    <property type="match status" value="1"/>
</dbReference>
<dbReference type="GeneID" id="98149950"/>
<dbReference type="CDD" id="cd17502">
    <property type="entry name" value="MFS_Azr1_MDR_like"/>
    <property type="match status" value="1"/>
</dbReference>
<feature type="transmembrane region" description="Helical" evidence="7">
    <location>
        <begin position="69"/>
        <end position="88"/>
    </location>
</feature>
<dbReference type="Gene3D" id="1.20.1250.20">
    <property type="entry name" value="MFS general substrate transporter like domains"/>
    <property type="match status" value="1"/>
</dbReference>
<dbReference type="EMBL" id="JBFXLQ010000009">
    <property type="protein sequence ID" value="KAL2869452.1"/>
    <property type="molecule type" value="Genomic_DNA"/>
</dbReference>
<dbReference type="PANTHER" id="PTHR23501:SF193">
    <property type="entry name" value="MULTIDRUG TRANSPORTER, PUTATIVE (AFU_ORTHOLOGUE AFUA_8G00940)-RELATED"/>
    <property type="match status" value="1"/>
</dbReference>
<gene>
    <name evidence="9" type="ORF">BJX67DRAFT_392009</name>
</gene>
<reference evidence="9 10" key="1">
    <citation type="submission" date="2024-07" db="EMBL/GenBank/DDBJ databases">
        <title>Section-level genome sequencing and comparative genomics of Aspergillus sections Usti and Cavernicolus.</title>
        <authorList>
            <consortium name="Lawrence Berkeley National Laboratory"/>
            <person name="Nybo J.L."/>
            <person name="Vesth T.C."/>
            <person name="Theobald S."/>
            <person name="Frisvad J.C."/>
            <person name="Larsen T.O."/>
            <person name="Kjaerboelling I."/>
            <person name="Rothschild-Mancinelli K."/>
            <person name="Lyhne E.K."/>
            <person name="Kogle M.E."/>
            <person name="Barry K."/>
            <person name="Clum A."/>
            <person name="Na H."/>
            <person name="Ledsgaard L."/>
            <person name="Lin J."/>
            <person name="Lipzen A."/>
            <person name="Kuo A."/>
            <person name="Riley R."/>
            <person name="Mondo S."/>
            <person name="Labutti K."/>
            <person name="Haridas S."/>
            <person name="Pangalinan J."/>
            <person name="Salamov A.A."/>
            <person name="Simmons B.A."/>
            <person name="Magnuson J.K."/>
            <person name="Chen J."/>
            <person name="Drula E."/>
            <person name="Henrissat B."/>
            <person name="Wiebenga A."/>
            <person name="Lubbers R.J."/>
            <person name="Gomes A.C."/>
            <person name="Macurrencykelacurrency M.R."/>
            <person name="Stajich J."/>
            <person name="Grigoriev I.V."/>
            <person name="Mortensen U.H."/>
            <person name="De Vries R.P."/>
            <person name="Baker S.E."/>
            <person name="Andersen M.R."/>
        </authorList>
    </citation>
    <scope>NUCLEOTIDE SEQUENCE [LARGE SCALE GENOMIC DNA]</scope>
    <source>
        <strain evidence="9 10">CBS 449.75</strain>
    </source>
</reference>
<name>A0ABR4LY24_9EURO</name>
<feature type="transmembrane region" description="Helical" evidence="7">
    <location>
        <begin position="31"/>
        <end position="57"/>
    </location>
</feature>
<feature type="transmembrane region" description="Helical" evidence="7">
    <location>
        <begin position="227"/>
        <end position="249"/>
    </location>
</feature>
<evidence type="ECO:0000256" key="7">
    <source>
        <dbReference type="SAM" id="Phobius"/>
    </source>
</evidence>
<comment type="caution">
    <text evidence="9">The sequence shown here is derived from an EMBL/GenBank/DDBJ whole genome shotgun (WGS) entry which is preliminary data.</text>
</comment>
<evidence type="ECO:0000313" key="9">
    <source>
        <dbReference type="EMBL" id="KAL2869452.1"/>
    </source>
</evidence>
<dbReference type="Proteomes" id="UP001610432">
    <property type="component" value="Unassembled WGS sequence"/>
</dbReference>
<dbReference type="InterPro" id="IPR020846">
    <property type="entry name" value="MFS_dom"/>
</dbReference>
<evidence type="ECO:0000256" key="2">
    <source>
        <dbReference type="ARBA" id="ARBA00007520"/>
    </source>
</evidence>
<dbReference type="PROSITE" id="PS50850">
    <property type="entry name" value="MFS"/>
    <property type="match status" value="1"/>
</dbReference>
<feature type="compositionally biased region" description="Basic and acidic residues" evidence="6">
    <location>
        <begin position="1"/>
        <end position="10"/>
    </location>
</feature>
<protein>
    <submittedName>
        <fullName evidence="9">MFS general substrate transporter</fullName>
    </submittedName>
</protein>
<evidence type="ECO:0000313" key="10">
    <source>
        <dbReference type="Proteomes" id="UP001610432"/>
    </source>
</evidence>
<comment type="subcellular location">
    <subcellularLocation>
        <location evidence="1">Membrane</location>
        <topology evidence="1">Multi-pass membrane protein</topology>
    </subcellularLocation>
</comment>
<feature type="transmembrane region" description="Helical" evidence="7">
    <location>
        <begin position="334"/>
        <end position="354"/>
    </location>
</feature>
<keyword evidence="3 7" id="KW-0812">Transmembrane</keyword>
<keyword evidence="10" id="KW-1185">Reference proteome</keyword>
<feature type="transmembrane region" description="Helical" evidence="7">
    <location>
        <begin position="184"/>
        <end position="207"/>
    </location>
</feature>
<evidence type="ECO:0000259" key="8">
    <source>
        <dbReference type="PROSITE" id="PS50850"/>
    </source>
</evidence>
<proteinExistence type="inferred from homology"/>
<comment type="similarity">
    <text evidence="2">Belongs to the major facilitator superfamily. TCR/Tet family.</text>
</comment>
<feature type="transmembrane region" description="Helical" evidence="7">
    <location>
        <begin position="100"/>
        <end position="123"/>
    </location>
</feature>